<dbReference type="EMBL" id="LR899013">
    <property type="protein sequence ID" value="CAD7090562.1"/>
    <property type="molecule type" value="Genomic_DNA"/>
</dbReference>
<keyword evidence="2" id="KW-0732">Signal</keyword>
<evidence type="ECO:0000256" key="2">
    <source>
        <dbReference type="SAM" id="SignalP"/>
    </source>
</evidence>
<dbReference type="InParanoid" id="A0A7R8V1P6"/>
<sequence length="188" mass="20349">MSSSIISTGLSLLVAVCLLTEICQGQLAFHTDPQTNSFSLKAPGYQQTFTRYFGGQQGGLLQQQAAAASQPQPQVALPQHYAQQPAQQVYPGAYSQQQLQPQASQQQPQFISAQDYAAFLQQNQQQQAQPLQYNANPQYEQQPQASTQNAAVSAAPQQQDPSLLGVAFSPSNQVSHVKFASGGLSYNF</sequence>
<proteinExistence type="predicted"/>
<feature type="compositionally biased region" description="Polar residues" evidence="1">
    <location>
        <begin position="139"/>
        <end position="159"/>
    </location>
</feature>
<protein>
    <submittedName>
        <fullName evidence="3">Uncharacterized protein</fullName>
    </submittedName>
</protein>
<name>A0A7R8V1P6_HERIL</name>
<dbReference type="OMA" id="TEICQGQ"/>
<accession>A0A7R8V1P6</accession>
<feature type="region of interest" description="Disordered" evidence="1">
    <location>
        <begin position="138"/>
        <end position="159"/>
    </location>
</feature>
<feature type="chain" id="PRO_5031033946" evidence="2">
    <location>
        <begin position="26"/>
        <end position="188"/>
    </location>
</feature>
<feature type="signal peptide" evidence="2">
    <location>
        <begin position="1"/>
        <end position="25"/>
    </location>
</feature>
<keyword evidence="4" id="KW-1185">Reference proteome</keyword>
<organism evidence="3 4">
    <name type="scientific">Hermetia illucens</name>
    <name type="common">Black soldier fly</name>
    <dbReference type="NCBI Taxonomy" id="343691"/>
    <lineage>
        <taxon>Eukaryota</taxon>
        <taxon>Metazoa</taxon>
        <taxon>Ecdysozoa</taxon>
        <taxon>Arthropoda</taxon>
        <taxon>Hexapoda</taxon>
        <taxon>Insecta</taxon>
        <taxon>Pterygota</taxon>
        <taxon>Neoptera</taxon>
        <taxon>Endopterygota</taxon>
        <taxon>Diptera</taxon>
        <taxon>Brachycera</taxon>
        <taxon>Stratiomyomorpha</taxon>
        <taxon>Stratiomyidae</taxon>
        <taxon>Hermetiinae</taxon>
        <taxon>Hermetia</taxon>
    </lineage>
</organism>
<gene>
    <name evidence="3" type="ORF">HERILL_LOCUS13034</name>
</gene>
<dbReference type="AlphaFoldDB" id="A0A7R8V1P6"/>
<evidence type="ECO:0000313" key="4">
    <source>
        <dbReference type="Proteomes" id="UP000594454"/>
    </source>
</evidence>
<dbReference type="Proteomes" id="UP000594454">
    <property type="component" value="Chromosome 5"/>
</dbReference>
<dbReference type="OrthoDB" id="8050866at2759"/>
<evidence type="ECO:0000313" key="3">
    <source>
        <dbReference type="EMBL" id="CAD7090562.1"/>
    </source>
</evidence>
<evidence type="ECO:0000256" key="1">
    <source>
        <dbReference type="SAM" id="MobiDB-lite"/>
    </source>
</evidence>
<reference evidence="3 4" key="1">
    <citation type="submission" date="2020-11" db="EMBL/GenBank/DDBJ databases">
        <authorList>
            <person name="Wallbank WR R."/>
            <person name="Pardo Diaz C."/>
            <person name="Kozak K."/>
            <person name="Martin S."/>
            <person name="Jiggins C."/>
            <person name="Moest M."/>
            <person name="Warren A I."/>
            <person name="Generalovic N T."/>
            <person name="Byers J.R.P. K."/>
            <person name="Montejo-Kovacevich G."/>
            <person name="Yen C E."/>
        </authorList>
    </citation>
    <scope>NUCLEOTIDE SEQUENCE [LARGE SCALE GENOMIC DNA]</scope>
</reference>